<dbReference type="Gene3D" id="3.50.50.60">
    <property type="entry name" value="FAD/NAD(P)-binding domain"/>
    <property type="match status" value="1"/>
</dbReference>
<dbReference type="Proteomes" id="UP000324269">
    <property type="component" value="Unassembled WGS sequence"/>
</dbReference>
<gene>
    <name evidence="5" type="ORF">FZC85_15095</name>
</gene>
<feature type="binding site" evidence="3">
    <location>
        <begin position="87"/>
        <end position="90"/>
    </location>
    <ligand>
        <name>FAD</name>
        <dbReference type="ChEBI" id="CHEBI:57692"/>
    </ligand>
</feature>
<dbReference type="InterPro" id="IPR002937">
    <property type="entry name" value="Amino_oxidase"/>
</dbReference>
<dbReference type="SUPFAM" id="SSF54373">
    <property type="entry name" value="FAD-linked reductases, C-terminal domain"/>
    <property type="match status" value="1"/>
</dbReference>
<comment type="cofactor">
    <cofactor evidence="1">
        <name>FAD</name>
        <dbReference type="ChEBI" id="CHEBI:57692"/>
    </cofactor>
</comment>
<evidence type="ECO:0000256" key="3">
    <source>
        <dbReference type="PIRSR" id="PIRSR601613-1"/>
    </source>
</evidence>
<evidence type="ECO:0000256" key="2">
    <source>
        <dbReference type="ARBA" id="ARBA00023002"/>
    </source>
</evidence>
<dbReference type="Gene3D" id="3.90.660.10">
    <property type="match status" value="1"/>
</dbReference>
<feature type="domain" description="Amine oxidase" evidence="4">
    <location>
        <begin position="42"/>
        <end position="488"/>
    </location>
</feature>
<dbReference type="PANTHER" id="PTHR10742:SF342">
    <property type="entry name" value="AMINE OXIDASE"/>
    <property type="match status" value="1"/>
</dbReference>
<name>A0A5D4TWP3_9BACI</name>
<dbReference type="AlphaFoldDB" id="A0A5D4TWP3"/>
<accession>A0A5D4TWP3</accession>
<dbReference type="Gene3D" id="1.10.405.10">
    <property type="entry name" value="Guanine Nucleotide Dissociation Inhibitor, domain 1"/>
    <property type="match status" value="1"/>
</dbReference>
<dbReference type="InterPro" id="IPR050281">
    <property type="entry name" value="Flavin_monoamine_oxidase"/>
</dbReference>
<feature type="binding site" evidence="3">
    <location>
        <position position="43"/>
    </location>
    <ligand>
        <name>FAD</name>
        <dbReference type="ChEBI" id="CHEBI:57692"/>
    </ligand>
</feature>
<feature type="binding site" evidence="3">
    <location>
        <position position="465"/>
    </location>
    <ligand>
        <name>FAD</name>
        <dbReference type="ChEBI" id="CHEBI:57692"/>
    </ligand>
</feature>
<feature type="binding site" evidence="3">
    <location>
        <position position="269"/>
    </location>
    <ligand>
        <name>FAD</name>
        <dbReference type="ChEBI" id="CHEBI:57692"/>
    </ligand>
</feature>
<proteinExistence type="predicted"/>
<dbReference type="PANTHER" id="PTHR10742">
    <property type="entry name" value="FLAVIN MONOAMINE OXIDASE"/>
    <property type="match status" value="1"/>
</dbReference>
<dbReference type="Pfam" id="PF01593">
    <property type="entry name" value="Amino_oxidase"/>
    <property type="match status" value="1"/>
</dbReference>
<dbReference type="EMBL" id="VTEZ01000004">
    <property type="protein sequence ID" value="TYS84688.1"/>
    <property type="molecule type" value="Genomic_DNA"/>
</dbReference>
<dbReference type="InterPro" id="IPR036188">
    <property type="entry name" value="FAD/NAD-bd_sf"/>
</dbReference>
<dbReference type="PRINTS" id="PR00757">
    <property type="entry name" value="AMINEOXDASEF"/>
</dbReference>
<dbReference type="GO" id="GO:0009063">
    <property type="term" value="P:amino acid catabolic process"/>
    <property type="evidence" value="ECO:0007669"/>
    <property type="project" value="TreeGrafter"/>
</dbReference>
<dbReference type="GO" id="GO:0001716">
    <property type="term" value="F:L-amino-acid oxidase activity"/>
    <property type="evidence" value="ECO:0007669"/>
    <property type="project" value="TreeGrafter"/>
</dbReference>
<dbReference type="SUPFAM" id="SSF51905">
    <property type="entry name" value="FAD/NAD(P)-binding domain"/>
    <property type="match status" value="1"/>
</dbReference>
<evidence type="ECO:0000259" key="4">
    <source>
        <dbReference type="Pfam" id="PF01593"/>
    </source>
</evidence>
<dbReference type="RefSeq" id="WP_148969117.1">
    <property type="nucleotide sequence ID" value="NZ_CANLNA010000002.1"/>
</dbReference>
<dbReference type="OrthoDB" id="25353at2"/>
<dbReference type="InterPro" id="IPR001613">
    <property type="entry name" value="Flavin_amine_oxidase"/>
</dbReference>
<keyword evidence="2" id="KW-0560">Oxidoreductase</keyword>
<evidence type="ECO:0000256" key="1">
    <source>
        <dbReference type="ARBA" id="ARBA00001974"/>
    </source>
</evidence>
<comment type="caution">
    <text evidence="5">The sequence shown here is derived from an EMBL/GenBank/DDBJ whole genome shotgun (WGS) entry which is preliminary data.</text>
</comment>
<sequence length="491" mass="56020">MVNQFSRDDPSKLNYPDDMLAIIRNGLNPTKSKKVIIIGAGMSGLVAASLLKKAGHDITILEGNKRIGGRVYTVRKPFTSGNYMELGAMRIPDNHKLVFEYIRKFNLPYQEFINNSPRDLLLVNNILTTREVYEKNPDILQYPLPEEEMGKTASELFLEATSPFIELYRNSNHEEQQKLIKKYSGYSMGQFLANNPYGKSLSYNAIRKINVILGIEGFPEFSFVDILKDIIFPIFRKQTKFYQIKGGNDHLPYGFVQEIGSHILLNQKVTHIIQSDGGVSVRSVNSADGLVREYYADYVIVTIPFTVFQYIDVVPYDSISFKKWQAIREVTNIPSVKIGIEFRRRFWEDMNYGNIVSDLPTRFTYMPSHDKDSNKPGVMLASYSWGQNALLWNSKSKQEIIKEVLEDLSKIYGEQVYTEMLNYVVYNWSKNPFSAGCFTLYTPGQASDIGDYIKIPEGRIHFAGEHTSSFHGWIEGAIESGVRAANEVNSR</sequence>
<feature type="binding site" evidence="3">
    <location>
        <position position="90"/>
    </location>
    <ligand>
        <name>substrate</name>
    </ligand>
</feature>
<evidence type="ECO:0000313" key="6">
    <source>
        <dbReference type="Proteomes" id="UP000324269"/>
    </source>
</evidence>
<protein>
    <submittedName>
        <fullName evidence="5">Flavin monoamine oxidase family protein</fullName>
    </submittedName>
</protein>
<reference evidence="5 6" key="1">
    <citation type="submission" date="2019-08" db="EMBL/GenBank/DDBJ databases">
        <title>Bacillus genomes from the desert of Cuatro Cienegas, Coahuila.</title>
        <authorList>
            <person name="Olmedo-Alvarez G."/>
        </authorList>
    </citation>
    <scope>NUCLEOTIDE SEQUENCE [LARGE SCALE GENOMIC DNA]</scope>
    <source>
        <strain evidence="5 6">CH87b_3T</strain>
    </source>
</reference>
<evidence type="ECO:0000313" key="5">
    <source>
        <dbReference type="EMBL" id="TYS84688.1"/>
    </source>
</evidence>
<organism evidence="5 6">
    <name type="scientific">Rossellomorea aquimaris</name>
    <dbReference type="NCBI Taxonomy" id="189382"/>
    <lineage>
        <taxon>Bacteria</taxon>
        <taxon>Bacillati</taxon>
        <taxon>Bacillota</taxon>
        <taxon>Bacilli</taxon>
        <taxon>Bacillales</taxon>
        <taxon>Bacillaceae</taxon>
        <taxon>Rossellomorea</taxon>
    </lineage>
</organism>